<name>A0ABV5CEI7_9SPHI</name>
<organism evidence="2 3">
    <name type="scientific">Albibacterium profundi</name>
    <dbReference type="NCBI Taxonomy" id="3134906"/>
    <lineage>
        <taxon>Bacteria</taxon>
        <taxon>Pseudomonadati</taxon>
        <taxon>Bacteroidota</taxon>
        <taxon>Sphingobacteriia</taxon>
        <taxon>Sphingobacteriales</taxon>
        <taxon>Sphingobacteriaceae</taxon>
        <taxon>Albibacterium</taxon>
    </lineage>
</organism>
<evidence type="ECO:0000313" key="3">
    <source>
        <dbReference type="Proteomes" id="UP001580928"/>
    </source>
</evidence>
<proteinExistence type="predicted"/>
<keyword evidence="3" id="KW-1185">Reference proteome</keyword>
<dbReference type="Proteomes" id="UP001580928">
    <property type="component" value="Unassembled WGS sequence"/>
</dbReference>
<feature type="chain" id="PRO_5045060978" description="Lipocalin-like domain-containing protein" evidence="1">
    <location>
        <begin position="24"/>
        <end position="170"/>
    </location>
</feature>
<dbReference type="RefSeq" id="WP_375557503.1">
    <property type="nucleotide sequence ID" value="NZ_JBBVGT010000002.1"/>
</dbReference>
<comment type="caution">
    <text evidence="2">The sequence shown here is derived from an EMBL/GenBank/DDBJ whole genome shotgun (WGS) entry which is preliminary data.</text>
</comment>
<evidence type="ECO:0008006" key="4">
    <source>
        <dbReference type="Google" id="ProtNLM"/>
    </source>
</evidence>
<protein>
    <recommendedName>
        <fullName evidence="4">Lipocalin-like domain-containing protein</fullName>
    </recommendedName>
</protein>
<accession>A0ABV5CEI7</accession>
<feature type="signal peptide" evidence="1">
    <location>
        <begin position="1"/>
        <end position="23"/>
    </location>
</feature>
<dbReference type="PROSITE" id="PS51257">
    <property type="entry name" value="PROKAR_LIPOPROTEIN"/>
    <property type="match status" value="1"/>
</dbReference>
<gene>
    <name evidence="2" type="ORF">WKR92_09020</name>
</gene>
<sequence length="170" mass="18170">MKRSIQLFGIMALIALFFGACTAQQGSGGPSASAWRNGVKGQWTLNSVEKEGFPTGASVKTIFEEAPIDCFIGSTWDLTGSGKGSITFSNAGELCAPGAVRDIFWSIFQAEGSSSSQFQFKKIMPGDRAKDVTAGFRLDLLSANDSGLVMRMPVDVGNTTAYLVFNFSRN</sequence>
<reference evidence="2 3" key="1">
    <citation type="submission" date="2024-04" db="EMBL/GenBank/DDBJ databases">
        <title>Albibacterium profundi sp. nov., isolated from sediment of the Challenger Deep of Mariana Trench.</title>
        <authorList>
            <person name="Wang Y."/>
        </authorList>
    </citation>
    <scope>NUCLEOTIDE SEQUENCE [LARGE SCALE GENOMIC DNA]</scope>
    <source>
        <strain evidence="2 3">RHL897</strain>
    </source>
</reference>
<dbReference type="EMBL" id="JBBVGT010000002">
    <property type="protein sequence ID" value="MFB5945974.1"/>
    <property type="molecule type" value="Genomic_DNA"/>
</dbReference>
<keyword evidence="1" id="KW-0732">Signal</keyword>
<evidence type="ECO:0000256" key="1">
    <source>
        <dbReference type="SAM" id="SignalP"/>
    </source>
</evidence>
<evidence type="ECO:0000313" key="2">
    <source>
        <dbReference type="EMBL" id="MFB5945974.1"/>
    </source>
</evidence>